<dbReference type="FunFam" id="3.40.50.300:FF:000032">
    <property type="entry name" value="Export ABC transporter ATP-binding protein"/>
    <property type="match status" value="1"/>
</dbReference>
<evidence type="ECO:0000256" key="4">
    <source>
        <dbReference type="ARBA" id="ARBA00038388"/>
    </source>
</evidence>
<dbReference type="Pfam" id="PF00005">
    <property type="entry name" value="ABC_tran"/>
    <property type="match status" value="1"/>
</dbReference>
<dbReference type="GO" id="GO:0005886">
    <property type="term" value="C:plasma membrane"/>
    <property type="evidence" value="ECO:0007669"/>
    <property type="project" value="TreeGrafter"/>
</dbReference>
<dbReference type="AlphaFoldDB" id="A0A3N2QCD6"/>
<keyword evidence="7" id="KW-1185">Reference proteome</keyword>
<dbReference type="GO" id="GO:0016887">
    <property type="term" value="F:ATP hydrolysis activity"/>
    <property type="evidence" value="ECO:0007669"/>
    <property type="project" value="InterPro"/>
</dbReference>
<dbReference type="PROSITE" id="PS00211">
    <property type="entry name" value="ABC_TRANSPORTER_1"/>
    <property type="match status" value="1"/>
</dbReference>
<organism evidence="6 7">
    <name type="scientific">Candidatus Cardinium hertigii</name>
    <dbReference type="NCBI Taxonomy" id="247481"/>
    <lineage>
        <taxon>Bacteria</taxon>
        <taxon>Pseudomonadati</taxon>
        <taxon>Bacteroidota</taxon>
        <taxon>Cytophagia</taxon>
        <taxon>Cytophagales</taxon>
        <taxon>Amoebophilaceae</taxon>
        <taxon>Candidatus Cardinium</taxon>
    </lineage>
</organism>
<dbReference type="InterPro" id="IPR017911">
    <property type="entry name" value="MacB-like_ATP-bd"/>
</dbReference>
<dbReference type="EMBL" id="RARA01000023">
    <property type="protein sequence ID" value="ROT47445.1"/>
    <property type="molecule type" value="Genomic_DNA"/>
</dbReference>
<evidence type="ECO:0000256" key="2">
    <source>
        <dbReference type="ARBA" id="ARBA00022741"/>
    </source>
</evidence>
<dbReference type="OrthoDB" id="1114670at2"/>
<keyword evidence="2" id="KW-0547">Nucleotide-binding</keyword>
<dbReference type="Proteomes" id="UP000270927">
    <property type="component" value="Unassembled WGS sequence"/>
</dbReference>
<comment type="similarity">
    <text evidence="4">Belongs to the ABC transporter superfamily. Macrolide exporter (TC 3.A.1.122) family.</text>
</comment>
<dbReference type="GO" id="GO:0022857">
    <property type="term" value="F:transmembrane transporter activity"/>
    <property type="evidence" value="ECO:0007669"/>
    <property type="project" value="TreeGrafter"/>
</dbReference>
<dbReference type="GO" id="GO:0005524">
    <property type="term" value="F:ATP binding"/>
    <property type="evidence" value="ECO:0007669"/>
    <property type="project" value="UniProtKB-KW"/>
</dbReference>
<dbReference type="PROSITE" id="PS50893">
    <property type="entry name" value="ABC_TRANSPORTER_2"/>
    <property type="match status" value="1"/>
</dbReference>
<dbReference type="SUPFAM" id="SSF52540">
    <property type="entry name" value="P-loop containing nucleoside triphosphate hydrolases"/>
    <property type="match status" value="1"/>
</dbReference>
<comment type="caution">
    <text evidence="6">The sequence shown here is derived from an EMBL/GenBank/DDBJ whole genome shotgun (WGS) entry which is preliminary data.</text>
</comment>
<accession>A0A3N2QCD6</accession>
<reference evidence="6 7" key="1">
    <citation type="submission" date="2018-09" db="EMBL/GenBank/DDBJ databases">
        <title>Comparative Genomics of Wolbachia-Cardinium Dual Endosymbiosis in a Plant-Parasitic Nematode.</title>
        <authorList>
            <person name="Brown A.M.V."/>
            <person name="Wasala S.K."/>
            <person name="Howe D.K."/>
            <person name="Peetz A.B."/>
            <person name="Zasada I.A."/>
            <person name="Denver D.R."/>
        </authorList>
    </citation>
    <scope>NUCLEOTIDE SEQUENCE [LARGE SCALE GENOMIC DNA]</scope>
    <source>
        <strain evidence="6 7">Pp_1</strain>
    </source>
</reference>
<dbReference type="InterPro" id="IPR003439">
    <property type="entry name" value="ABC_transporter-like_ATP-bd"/>
</dbReference>
<name>A0A3N2QCD6_9BACT</name>
<dbReference type="SMART" id="SM00382">
    <property type="entry name" value="AAA"/>
    <property type="match status" value="1"/>
</dbReference>
<evidence type="ECO:0000259" key="5">
    <source>
        <dbReference type="PROSITE" id="PS50893"/>
    </source>
</evidence>
<evidence type="ECO:0000313" key="6">
    <source>
        <dbReference type="EMBL" id="ROT47445.1"/>
    </source>
</evidence>
<gene>
    <name evidence="6" type="ORF">EDM02_02190</name>
</gene>
<dbReference type="PANTHER" id="PTHR24220:SF86">
    <property type="entry name" value="ABC TRANSPORTER ABCH.1"/>
    <property type="match status" value="1"/>
</dbReference>
<evidence type="ECO:0000256" key="1">
    <source>
        <dbReference type="ARBA" id="ARBA00022448"/>
    </source>
</evidence>
<feature type="domain" description="ABC transporter" evidence="5">
    <location>
        <begin position="2"/>
        <end position="216"/>
    </location>
</feature>
<dbReference type="InterPro" id="IPR015854">
    <property type="entry name" value="ABC_transpr_LolD-like"/>
</dbReference>
<dbReference type="CDD" id="cd03255">
    <property type="entry name" value="ABC_MJ0796_LolCDE_FtsE"/>
    <property type="match status" value="1"/>
</dbReference>
<sequence>MLVANEICKSYHQLMILNKISLSIYAGEMVAIMGHSGAGKTTLLHLLSTLDKPDSGSVTMDGINLIGLKGSALAEFRNKNIGLVFQFHNLLPEFTLFENICIPGYIGNFSKKEVEKKANELLSLLGISHRKNYLPTDISGGERQRAAVARALVNNPSIIFADEPSGSLDTKSAGVLHELFLELRRTLKQTFVFVTHNQSLATIADRILLLQDGRLQ</sequence>
<protein>
    <submittedName>
        <fullName evidence="6">ABC transporter ATP-binding protein</fullName>
    </submittedName>
</protein>
<dbReference type="GO" id="GO:0098796">
    <property type="term" value="C:membrane protein complex"/>
    <property type="evidence" value="ECO:0007669"/>
    <property type="project" value="UniProtKB-ARBA"/>
</dbReference>
<dbReference type="InterPro" id="IPR027417">
    <property type="entry name" value="P-loop_NTPase"/>
</dbReference>
<dbReference type="InterPro" id="IPR003593">
    <property type="entry name" value="AAA+_ATPase"/>
</dbReference>
<keyword evidence="3 6" id="KW-0067">ATP-binding</keyword>
<evidence type="ECO:0000313" key="7">
    <source>
        <dbReference type="Proteomes" id="UP000270927"/>
    </source>
</evidence>
<keyword evidence="1" id="KW-0813">Transport</keyword>
<dbReference type="InterPro" id="IPR017871">
    <property type="entry name" value="ABC_transporter-like_CS"/>
</dbReference>
<proteinExistence type="inferred from homology"/>
<dbReference type="Gene3D" id="3.40.50.300">
    <property type="entry name" value="P-loop containing nucleotide triphosphate hydrolases"/>
    <property type="match status" value="1"/>
</dbReference>
<dbReference type="PANTHER" id="PTHR24220">
    <property type="entry name" value="IMPORT ATP-BINDING PROTEIN"/>
    <property type="match status" value="1"/>
</dbReference>
<evidence type="ECO:0000256" key="3">
    <source>
        <dbReference type="ARBA" id="ARBA00022840"/>
    </source>
</evidence>